<comment type="caution">
    <text evidence="2">The sequence shown here is derived from an EMBL/GenBank/DDBJ whole genome shotgun (WGS) entry which is preliminary data.</text>
</comment>
<accession>A0A9D9IPY6</accession>
<organism evidence="2 3">
    <name type="scientific">Candidatus Limisoma faecipullorum</name>
    <dbReference type="NCBI Taxonomy" id="2840854"/>
    <lineage>
        <taxon>Bacteria</taxon>
        <taxon>Pseudomonadati</taxon>
        <taxon>Bacteroidota</taxon>
        <taxon>Bacteroidia</taxon>
        <taxon>Bacteroidales</taxon>
        <taxon>Candidatus Limisoma</taxon>
    </lineage>
</organism>
<feature type="transmembrane region" description="Helical" evidence="1">
    <location>
        <begin position="57"/>
        <end position="80"/>
    </location>
</feature>
<evidence type="ECO:0000313" key="3">
    <source>
        <dbReference type="Proteomes" id="UP000823598"/>
    </source>
</evidence>
<sequence>METVNRNLHGSYLGADNPELAGQGYSYAVPPTDYQDYAADCSYITDSTSTTKWMMLGFFYCVQNFPVGFAWLCNIAFVFFHSYTFEIYPTSY</sequence>
<keyword evidence="1" id="KW-1133">Transmembrane helix</keyword>
<keyword evidence="1" id="KW-0472">Membrane</keyword>
<reference evidence="2" key="2">
    <citation type="journal article" date="2021" name="PeerJ">
        <title>Extensive microbial diversity within the chicken gut microbiome revealed by metagenomics and culture.</title>
        <authorList>
            <person name="Gilroy R."/>
            <person name="Ravi A."/>
            <person name="Getino M."/>
            <person name="Pursley I."/>
            <person name="Horton D.L."/>
            <person name="Alikhan N.F."/>
            <person name="Baker D."/>
            <person name="Gharbi K."/>
            <person name="Hall N."/>
            <person name="Watson M."/>
            <person name="Adriaenssens E.M."/>
            <person name="Foster-Nyarko E."/>
            <person name="Jarju S."/>
            <person name="Secka A."/>
            <person name="Antonio M."/>
            <person name="Oren A."/>
            <person name="Chaudhuri R.R."/>
            <person name="La Ragione R."/>
            <person name="Hildebrand F."/>
            <person name="Pallen M.J."/>
        </authorList>
    </citation>
    <scope>NUCLEOTIDE SEQUENCE</scope>
    <source>
        <strain evidence="2">6919</strain>
    </source>
</reference>
<keyword evidence="1" id="KW-0812">Transmembrane</keyword>
<evidence type="ECO:0000313" key="2">
    <source>
        <dbReference type="EMBL" id="MBO8476397.1"/>
    </source>
</evidence>
<evidence type="ECO:0000256" key="1">
    <source>
        <dbReference type="SAM" id="Phobius"/>
    </source>
</evidence>
<dbReference type="AlphaFoldDB" id="A0A9D9IPY6"/>
<name>A0A9D9IPY6_9BACT</name>
<dbReference type="EMBL" id="JADIMC010000062">
    <property type="protein sequence ID" value="MBO8476397.1"/>
    <property type="molecule type" value="Genomic_DNA"/>
</dbReference>
<proteinExistence type="predicted"/>
<reference evidence="2" key="1">
    <citation type="submission" date="2020-10" db="EMBL/GenBank/DDBJ databases">
        <authorList>
            <person name="Gilroy R."/>
        </authorList>
    </citation>
    <scope>NUCLEOTIDE SEQUENCE</scope>
    <source>
        <strain evidence="2">6919</strain>
    </source>
</reference>
<protein>
    <submittedName>
        <fullName evidence="2">Uncharacterized protein</fullName>
    </submittedName>
</protein>
<gene>
    <name evidence="2" type="ORF">IAB88_05330</name>
</gene>
<dbReference type="Proteomes" id="UP000823598">
    <property type="component" value="Unassembled WGS sequence"/>
</dbReference>